<proteinExistence type="predicted"/>
<feature type="domain" description="6-phospho-N-acetylmuramidase C-terminal" evidence="1">
    <location>
        <begin position="252"/>
        <end position="349"/>
    </location>
</feature>
<dbReference type="InterPro" id="IPR013785">
    <property type="entry name" value="Aldolase_TIM"/>
</dbReference>
<dbReference type="Gene3D" id="3.20.20.70">
    <property type="entry name" value="Aldolase class I"/>
    <property type="match status" value="1"/>
</dbReference>
<evidence type="ECO:0000313" key="3">
    <source>
        <dbReference type="EMBL" id="SIO18130.1"/>
    </source>
</evidence>
<evidence type="ECO:0000259" key="2">
    <source>
        <dbReference type="Pfam" id="PF19200"/>
    </source>
</evidence>
<dbReference type="EMBL" id="FSRN01000001">
    <property type="protein sequence ID" value="SIO18130.1"/>
    <property type="molecule type" value="Genomic_DNA"/>
</dbReference>
<gene>
    <name evidence="3" type="ORF">SAMN05878443_1805</name>
</gene>
<sequence>MFGVSVFLGDELTIETKDYLQAMKDSGFEGVFSSLHIPEEDVSQYVKRLKTLGQWAKELGMRLMVDISGEALRKIGFSFDRPDEMLAIGITGLRMDYGITNQISAQVSRSMTVAFNASTITKEDVEELKKYNADFDQMEAWHNYYPRPETGLEKRLFIRKNQWLKALGFNVMAFVPGNEKLRGPLFCQLPTLENHRGMHPLASTIELLEECAVNDVYIGDPTIDERTKQQFFYYIKKKTLLFSIKEVPETNYLSVIVGKHQNRWDAARDVIRSADARFRTIPTIEPQHMDDRVKGSITLDNKLYGRYMGEIQVVKRPLFNDEKVNIVAHVIPEDIQLIDWCKEGQLFELQSIQDNERG</sequence>
<dbReference type="RefSeq" id="WP_034545237.1">
    <property type="nucleotide sequence ID" value="NZ_FSRN01000001.1"/>
</dbReference>
<reference evidence="4" key="1">
    <citation type="submission" date="2016-11" db="EMBL/GenBank/DDBJ databases">
        <authorList>
            <person name="Varghese N."/>
            <person name="Submissions S."/>
        </authorList>
    </citation>
    <scope>NUCLEOTIDE SEQUENCE [LARGE SCALE GENOMIC DNA]</scope>
    <source>
        <strain evidence="4">313</strain>
    </source>
</reference>
<accession>A0A1N6HED7</accession>
<dbReference type="InterPro" id="IPR017853">
    <property type="entry name" value="GH"/>
</dbReference>
<evidence type="ECO:0008006" key="5">
    <source>
        <dbReference type="Google" id="ProtNLM"/>
    </source>
</evidence>
<dbReference type="AlphaFoldDB" id="A0A1N6HED7"/>
<protein>
    <recommendedName>
        <fullName evidence="5">Outer surface protein</fullName>
    </recommendedName>
</protein>
<name>A0A1N6HED7_9LACT</name>
<evidence type="ECO:0000313" key="4">
    <source>
        <dbReference type="Proteomes" id="UP000184758"/>
    </source>
</evidence>
<organism evidence="3 4">
    <name type="scientific">Carnobacterium alterfunditum</name>
    <dbReference type="NCBI Taxonomy" id="28230"/>
    <lineage>
        <taxon>Bacteria</taxon>
        <taxon>Bacillati</taxon>
        <taxon>Bacillota</taxon>
        <taxon>Bacilli</taxon>
        <taxon>Lactobacillales</taxon>
        <taxon>Carnobacteriaceae</taxon>
        <taxon>Carnobacterium</taxon>
    </lineage>
</organism>
<dbReference type="STRING" id="28230.SAMN05878443_1805"/>
<dbReference type="Gene3D" id="2.40.100.10">
    <property type="entry name" value="Cyclophilin-like"/>
    <property type="match status" value="1"/>
</dbReference>
<evidence type="ECO:0000259" key="1">
    <source>
        <dbReference type="Pfam" id="PF05913"/>
    </source>
</evidence>
<dbReference type="InterPro" id="IPR008589">
    <property type="entry name" value="MupG"/>
</dbReference>
<dbReference type="InterPro" id="IPR029000">
    <property type="entry name" value="Cyclophilin-like_dom_sf"/>
</dbReference>
<keyword evidence="4" id="KW-1185">Reference proteome</keyword>
<dbReference type="Pfam" id="PF19200">
    <property type="entry name" value="MupG_N"/>
    <property type="match status" value="1"/>
</dbReference>
<dbReference type="SUPFAM" id="SSF50891">
    <property type="entry name" value="Cyclophilin-like"/>
    <property type="match status" value="1"/>
</dbReference>
<dbReference type="Pfam" id="PF05913">
    <property type="entry name" value="MupG_C"/>
    <property type="match status" value="1"/>
</dbReference>
<dbReference type="Proteomes" id="UP000184758">
    <property type="component" value="Unassembled WGS sequence"/>
</dbReference>
<dbReference type="InterPro" id="IPR043797">
    <property type="entry name" value="MupG_N"/>
</dbReference>
<dbReference type="PANTHER" id="PTHR38435">
    <property type="match status" value="1"/>
</dbReference>
<dbReference type="SUPFAM" id="SSF51445">
    <property type="entry name" value="(Trans)glycosidases"/>
    <property type="match status" value="1"/>
</dbReference>
<dbReference type="eggNOG" id="COG3589">
    <property type="taxonomic scope" value="Bacteria"/>
</dbReference>
<dbReference type="PANTHER" id="PTHR38435:SF2">
    <property type="entry name" value="DUF871 DOMAIN-CONTAINING PROTEIN"/>
    <property type="match status" value="1"/>
</dbReference>
<dbReference type="OrthoDB" id="5809921at2"/>
<dbReference type="InterPro" id="IPR043894">
    <property type="entry name" value="MupG_C"/>
</dbReference>
<feature type="domain" description="6-phospho-N-acetylmuramidase N-terminal" evidence="2">
    <location>
        <begin position="2"/>
        <end position="230"/>
    </location>
</feature>